<dbReference type="PANTHER" id="PTHR33376:SF5">
    <property type="entry name" value="EXTRACYTOPLASMIC SOLUTE RECEPTOR PROTEIN"/>
    <property type="match status" value="1"/>
</dbReference>
<dbReference type="Pfam" id="PF03480">
    <property type="entry name" value="DctP"/>
    <property type="match status" value="1"/>
</dbReference>
<accession>A0ABX7B945</accession>
<evidence type="ECO:0000313" key="3">
    <source>
        <dbReference type="EMBL" id="QQP90894.1"/>
    </source>
</evidence>
<sequence length="365" mass="39299">MKRRQFLTTGAAGGAVALGAAASFPAPAISQGRQQWTMVTSWPKNAPGVGVNAQRAADMIGALSGGRLTVKLYAAGELVPPFEAFDAVASGTADMLHATPYYWQGKNPVFHWFTGVPFGLTAAEFSGWIYYGGGQQLWDEAYAPFGVKPFYAGNSGVQAGGWFVREVTGLADLRGRKFRIAGLGGAVMQKMGVNVVLTPPGEIFAALQSGAVDAAEWVGPWNDLAFGLYQIAKFYYLPAFHEAGPALEISVNKQKYDALPKDLQQIVAAAAQATATTTLADFTYHNAQSLEPLVRDHGVQLREWPEEVAVEMGRATREVMAEISAANDMTRKVHASFSAALEKSRAWSRWSDLSYLNLREKALGA</sequence>
<dbReference type="RefSeq" id="WP_201078300.1">
    <property type="nucleotide sequence ID" value="NZ_CP067420.1"/>
</dbReference>
<dbReference type="InterPro" id="IPR026289">
    <property type="entry name" value="SBP_TakP-like"/>
</dbReference>
<organism evidence="3 4">
    <name type="scientific">Skermanella cutis</name>
    <dbReference type="NCBI Taxonomy" id="2775420"/>
    <lineage>
        <taxon>Bacteria</taxon>
        <taxon>Pseudomonadati</taxon>
        <taxon>Pseudomonadota</taxon>
        <taxon>Alphaproteobacteria</taxon>
        <taxon>Rhodospirillales</taxon>
        <taxon>Azospirillaceae</taxon>
        <taxon>Skermanella</taxon>
    </lineage>
</organism>
<dbReference type="Gene3D" id="3.40.190.10">
    <property type="entry name" value="Periplasmic binding protein-like II"/>
    <property type="match status" value="1"/>
</dbReference>
<evidence type="ECO:0000313" key="4">
    <source>
        <dbReference type="Proteomes" id="UP000595197"/>
    </source>
</evidence>
<gene>
    <name evidence="3" type="ORF">IGS68_06625</name>
</gene>
<dbReference type="CDD" id="cd13604">
    <property type="entry name" value="PBP2_TRAP_ketoacid_lactate_like"/>
    <property type="match status" value="1"/>
</dbReference>
<dbReference type="PIRSF" id="PIRSF039026">
    <property type="entry name" value="SiaP"/>
    <property type="match status" value="1"/>
</dbReference>
<evidence type="ECO:0000256" key="2">
    <source>
        <dbReference type="SAM" id="SignalP"/>
    </source>
</evidence>
<dbReference type="InterPro" id="IPR006311">
    <property type="entry name" value="TAT_signal"/>
</dbReference>
<name>A0ABX7B945_9PROT</name>
<keyword evidence="1 2" id="KW-0732">Signal</keyword>
<dbReference type="NCBIfam" id="NF037995">
    <property type="entry name" value="TRAP_S1"/>
    <property type="match status" value="1"/>
</dbReference>
<feature type="signal peptide" evidence="2">
    <location>
        <begin position="1"/>
        <end position="28"/>
    </location>
</feature>
<dbReference type="InterPro" id="IPR018389">
    <property type="entry name" value="DctP_fam"/>
</dbReference>
<keyword evidence="4" id="KW-1185">Reference proteome</keyword>
<dbReference type="Gene3D" id="3.40.190.170">
    <property type="entry name" value="Bacterial extracellular solute-binding protein, family 7"/>
    <property type="match status" value="1"/>
</dbReference>
<evidence type="ECO:0000256" key="1">
    <source>
        <dbReference type="ARBA" id="ARBA00022729"/>
    </source>
</evidence>
<protein>
    <submittedName>
        <fullName evidence="3">TRAP transporter substrate-binding protein</fullName>
    </submittedName>
</protein>
<feature type="chain" id="PRO_5046562679" evidence="2">
    <location>
        <begin position="29"/>
        <end position="365"/>
    </location>
</feature>
<dbReference type="InterPro" id="IPR038404">
    <property type="entry name" value="TRAP_DctP_sf"/>
</dbReference>
<proteinExistence type="predicted"/>
<reference evidence="3" key="1">
    <citation type="submission" date="2021-02" db="EMBL/GenBank/DDBJ databases">
        <title>Skermanella TT6 skin isolate.</title>
        <authorList>
            <person name="Lee K."/>
            <person name="Ganzorig M."/>
        </authorList>
    </citation>
    <scope>NUCLEOTIDE SEQUENCE</scope>
    <source>
        <strain evidence="3">TT6</strain>
    </source>
</reference>
<dbReference type="PANTHER" id="PTHR33376">
    <property type="match status" value="1"/>
</dbReference>
<dbReference type="SUPFAM" id="SSF53850">
    <property type="entry name" value="Periplasmic binding protein-like II"/>
    <property type="match status" value="1"/>
</dbReference>
<dbReference type="Proteomes" id="UP000595197">
    <property type="component" value="Chromosome"/>
</dbReference>
<dbReference type="PROSITE" id="PS51318">
    <property type="entry name" value="TAT"/>
    <property type="match status" value="1"/>
</dbReference>
<dbReference type="EMBL" id="CP067420">
    <property type="protein sequence ID" value="QQP90894.1"/>
    <property type="molecule type" value="Genomic_DNA"/>
</dbReference>